<evidence type="ECO:0000256" key="1">
    <source>
        <dbReference type="ARBA" id="ARBA00008773"/>
    </source>
</evidence>
<keyword evidence="10" id="KW-1185">Reference proteome</keyword>
<keyword evidence="5 7" id="KW-0326">Glycosidase</keyword>
<dbReference type="Gene3D" id="1.20.58.1040">
    <property type="match status" value="1"/>
</dbReference>
<accession>A0A9E7HNG7</accession>
<dbReference type="PROSITE" id="PS00587">
    <property type="entry name" value="GLYCOSYL_HYDROL_F17"/>
    <property type="match status" value="1"/>
</dbReference>
<protein>
    <submittedName>
        <fullName evidence="9">Glucan endo-1-3-beta-glucosidase</fullName>
    </submittedName>
</protein>
<reference evidence="9" key="1">
    <citation type="submission" date="2022-05" db="EMBL/GenBank/DDBJ databases">
        <title>The Musa troglodytarum L. genome provides insights into the mechanism of non-climacteric behaviour and enrichment of carotenoids.</title>
        <authorList>
            <person name="Wang J."/>
        </authorList>
    </citation>
    <scope>NUCLEOTIDE SEQUENCE</scope>
    <source>
        <tissue evidence="9">Leaf</tissue>
    </source>
</reference>
<keyword evidence="3 7" id="KW-0378">Hydrolase</keyword>
<dbReference type="OrthoDB" id="408788at2759"/>
<feature type="domain" description="X8" evidence="8">
    <location>
        <begin position="273"/>
        <end position="356"/>
    </location>
</feature>
<dbReference type="InterPro" id="IPR017853">
    <property type="entry name" value="GH"/>
</dbReference>
<dbReference type="GO" id="GO:0005975">
    <property type="term" value="P:carbohydrate metabolic process"/>
    <property type="evidence" value="ECO:0007669"/>
    <property type="project" value="InterPro"/>
</dbReference>
<dbReference type="Pfam" id="PF00332">
    <property type="entry name" value="Glyco_hydro_17"/>
    <property type="match status" value="2"/>
</dbReference>
<evidence type="ECO:0000256" key="4">
    <source>
        <dbReference type="ARBA" id="ARBA00023157"/>
    </source>
</evidence>
<evidence type="ECO:0000256" key="6">
    <source>
        <dbReference type="RuleBase" id="RU004335"/>
    </source>
</evidence>
<sequence length="386" mass="41303">MVDGLGVNWGTMATHRLPPKTIAQLLQDNGIKKVKIFDADPSSMSVLAGTGIEVMIAIPNDMLATMNDYDAAKQWVKKNVTRYNFDGGVDIKYAAVGNEPFLKSYNDSFTNITFPALKNIQNALNEAGIGDVIKATVPLNVAYTNVFDANFDTLVSALRKAGFGDLPIVVGEVGWPTDGDVNANVAMAERFFGGLLKHLAAKSGTPLRPNTEMQVYLFGLVDEDAKSVAPGNFERHWGLFTYDGRPKFAVDFSGQGQNGMPVGAKGVQYLPTRWCALNPAATDLGKLADNVNFACTYADCTALGGGCSCDALDASGKASYAFNAYFQAQSQNEESCYFQGLAMVTTQNNSQGSCNFTIQIASSAASTSRQARLVVLLLAIAAELLM</sequence>
<dbReference type="InterPro" id="IPR012946">
    <property type="entry name" value="X8"/>
</dbReference>
<evidence type="ECO:0000313" key="9">
    <source>
        <dbReference type="EMBL" id="URE37724.1"/>
    </source>
</evidence>
<dbReference type="PANTHER" id="PTHR32227">
    <property type="entry name" value="GLUCAN ENDO-1,3-BETA-GLUCOSIDASE BG1-RELATED-RELATED"/>
    <property type="match status" value="1"/>
</dbReference>
<dbReference type="Proteomes" id="UP001055439">
    <property type="component" value="Chromosome 8"/>
</dbReference>
<keyword evidence="4" id="KW-1015">Disulfide bond</keyword>
<comment type="similarity">
    <text evidence="1 6">Belongs to the glycosyl hydrolase 17 family.</text>
</comment>
<dbReference type="InterPro" id="IPR044965">
    <property type="entry name" value="Glyco_hydro_17_plant"/>
</dbReference>
<dbReference type="Pfam" id="PF07983">
    <property type="entry name" value="X8"/>
    <property type="match status" value="1"/>
</dbReference>
<evidence type="ECO:0000256" key="3">
    <source>
        <dbReference type="ARBA" id="ARBA00022801"/>
    </source>
</evidence>
<evidence type="ECO:0000256" key="7">
    <source>
        <dbReference type="RuleBase" id="RU004336"/>
    </source>
</evidence>
<proteinExistence type="inferred from homology"/>
<organism evidence="9 10">
    <name type="scientific">Musa troglodytarum</name>
    <name type="common">fe'i banana</name>
    <dbReference type="NCBI Taxonomy" id="320322"/>
    <lineage>
        <taxon>Eukaryota</taxon>
        <taxon>Viridiplantae</taxon>
        <taxon>Streptophyta</taxon>
        <taxon>Embryophyta</taxon>
        <taxon>Tracheophyta</taxon>
        <taxon>Spermatophyta</taxon>
        <taxon>Magnoliopsida</taxon>
        <taxon>Liliopsida</taxon>
        <taxon>Zingiberales</taxon>
        <taxon>Musaceae</taxon>
        <taxon>Musa</taxon>
    </lineage>
</organism>
<dbReference type="GO" id="GO:0004553">
    <property type="term" value="F:hydrolase activity, hydrolyzing O-glycosyl compounds"/>
    <property type="evidence" value="ECO:0007669"/>
    <property type="project" value="InterPro"/>
</dbReference>
<dbReference type="Gene3D" id="3.20.20.80">
    <property type="entry name" value="Glycosidases"/>
    <property type="match status" value="2"/>
</dbReference>
<evidence type="ECO:0000259" key="8">
    <source>
        <dbReference type="SMART" id="SM00768"/>
    </source>
</evidence>
<dbReference type="InterPro" id="IPR000490">
    <property type="entry name" value="Glyco_hydro_17"/>
</dbReference>
<dbReference type="FunFam" id="1.20.58.1040:FF:000002">
    <property type="entry name" value="Glucan endo-1,3-beta-glucosidase 8"/>
    <property type="match status" value="1"/>
</dbReference>
<dbReference type="SMART" id="SM00768">
    <property type="entry name" value="X8"/>
    <property type="match status" value="1"/>
</dbReference>
<dbReference type="AlphaFoldDB" id="A0A9E7HNG7"/>
<gene>
    <name evidence="9" type="ORF">MUK42_17413</name>
</gene>
<dbReference type="EMBL" id="CP097510">
    <property type="protein sequence ID" value="URE37724.1"/>
    <property type="molecule type" value="Genomic_DNA"/>
</dbReference>
<evidence type="ECO:0000256" key="5">
    <source>
        <dbReference type="ARBA" id="ARBA00023295"/>
    </source>
</evidence>
<evidence type="ECO:0000256" key="2">
    <source>
        <dbReference type="ARBA" id="ARBA00022729"/>
    </source>
</evidence>
<keyword evidence="2" id="KW-0732">Signal</keyword>
<evidence type="ECO:0000313" key="10">
    <source>
        <dbReference type="Proteomes" id="UP001055439"/>
    </source>
</evidence>
<dbReference type="SUPFAM" id="SSF51445">
    <property type="entry name" value="(Trans)glycosidases"/>
    <property type="match status" value="1"/>
</dbReference>
<name>A0A9E7HNG7_9LILI</name>